<accession>A0ABD3QZJ6</accession>
<name>A0ABD3QZJ6_9STRA</name>
<proteinExistence type="predicted"/>
<gene>
    <name evidence="1" type="ORF">HJC23_003694</name>
</gene>
<keyword evidence="2" id="KW-1185">Reference proteome</keyword>
<dbReference type="Proteomes" id="UP001516023">
    <property type="component" value="Unassembled WGS sequence"/>
</dbReference>
<reference evidence="1 2" key="1">
    <citation type="journal article" date="2020" name="G3 (Bethesda)">
        <title>Improved Reference Genome for Cyclotella cryptica CCMP332, a Model for Cell Wall Morphogenesis, Salinity Adaptation, and Lipid Production in Diatoms (Bacillariophyta).</title>
        <authorList>
            <person name="Roberts W.R."/>
            <person name="Downey K.M."/>
            <person name="Ruck E.C."/>
            <person name="Traller J.C."/>
            <person name="Alverson A.J."/>
        </authorList>
    </citation>
    <scope>NUCLEOTIDE SEQUENCE [LARGE SCALE GENOMIC DNA]</scope>
    <source>
        <strain evidence="1 2">CCMP332</strain>
    </source>
</reference>
<organism evidence="1 2">
    <name type="scientific">Cyclotella cryptica</name>
    <dbReference type="NCBI Taxonomy" id="29204"/>
    <lineage>
        <taxon>Eukaryota</taxon>
        <taxon>Sar</taxon>
        <taxon>Stramenopiles</taxon>
        <taxon>Ochrophyta</taxon>
        <taxon>Bacillariophyta</taxon>
        <taxon>Coscinodiscophyceae</taxon>
        <taxon>Thalassiosirophycidae</taxon>
        <taxon>Stephanodiscales</taxon>
        <taxon>Stephanodiscaceae</taxon>
        <taxon>Cyclotella</taxon>
    </lineage>
</organism>
<protein>
    <submittedName>
        <fullName evidence="1">Uncharacterized protein</fullName>
    </submittedName>
</protein>
<dbReference type="EMBL" id="JABMIG020000012">
    <property type="protein sequence ID" value="KAL3803640.1"/>
    <property type="molecule type" value="Genomic_DNA"/>
</dbReference>
<evidence type="ECO:0000313" key="1">
    <source>
        <dbReference type="EMBL" id="KAL3803640.1"/>
    </source>
</evidence>
<sequence>MTMQGIAQSDAAINHPVNLYQFLELYGPHARIKFVVLHRPYLDMLASHVTWDGGWEGHSNVIRGFMMLLRRFLDQHQVDSLSGEKLWTLVCVERLTAKLYGYEGEEET</sequence>
<evidence type="ECO:0000313" key="2">
    <source>
        <dbReference type="Proteomes" id="UP001516023"/>
    </source>
</evidence>
<comment type="caution">
    <text evidence="1">The sequence shown here is derived from an EMBL/GenBank/DDBJ whole genome shotgun (WGS) entry which is preliminary data.</text>
</comment>
<dbReference type="AlphaFoldDB" id="A0ABD3QZJ6"/>